<evidence type="ECO:0000259" key="1">
    <source>
        <dbReference type="Pfam" id="PF11738"/>
    </source>
</evidence>
<dbReference type="OrthoDB" id="594879at2"/>
<protein>
    <recommendedName>
        <fullName evidence="5">Deacetylase PdaC domain-containing protein</fullName>
    </recommendedName>
</protein>
<dbReference type="InterPro" id="IPR025303">
    <property type="entry name" value="PdaC"/>
</dbReference>
<gene>
    <name evidence="3" type="ORF">SAMN04488096_103146</name>
</gene>
<dbReference type="RefSeq" id="WP_073149029.1">
    <property type="nucleotide sequence ID" value="NZ_FQYY01000003.1"/>
</dbReference>
<feature type="domain" description="Deacetylase PdaC" evidence="2">
    <location>
        <begin position="54"/>
        <end position="158"/>
    </location>
</feature>
<dbReference type="InterPro" id="IPR037126">
    <property type="entry name" value="PdaC/RsiV-like_sf"/>
</dbReference>
<dbReference type="Proteomes" id="UP000184225">
    <property type="component" value="Unassembled WGS sequence"/>
</dbReference>
<dbReference type="AlphaFoldDB" id="A0A1M6CT56"/>
<accession>A0A1M6CT56</accession>
<feature type="domain" description="DUF3298" evidence="1">
    <location>
        <begin position="178"/>
        <end position="251"/>
    </location>
</feature>
<evidence type="ECO:0008006" key="5">
    <source>
        <dbReference type="Google" id="ProtNLM"/>
    </source>
</evidence>
<organism evidence="3 4">
    <name type="scientific">Mesonia phycicola</name>
    <dbReference type="NCBI Taxonomy" id="579105"/>
    <lineage>
        <taxon>Bacteria</taxon>
        <taxon>Pseudomonadati</taxon>
        <taxon>Bacteroidota</taxon>
        <taxon>Flavobacteriia</taxon>
        <taxon>Flavobacteriales</taxon>
        <taxon>Flavobacteriaceae</taxon>
        <taxon>Mesonia</taxon>
    </lineage>
</organism>
<proteinExistence type="predicted"/>
<evidence type="ECO:0000313" key="3">
    <source>
        <dbReference type="EMBL" id="SHI64150.1"/>
    </source>
</evidence>
<name>A0A1M6CT56_9FLAO</name>
<reference evidence="3 4" key="1">
    <citation type="submission" date="2016-11" db="EMBL/GenBank/DDBJ databases">
        <authorList>
            <person name="Jaros S."/>
            <person name="Januszkiewicz K."/>
            <person name="Wedrychowicz H."/>
        </authorList>
    </citation>
    <scope>NUCLEOTIDE SEQUENCE [LARGE SCALE GENOMIC DNA]</scope>
    <source>
        <strain evidence="3 4">DSM 21425</strain>
    </source>
</reference>
<dbReference type="STRING" id="579105.SAMN04488096_103146"/>
<sequence>MKKILSLSFLVVFLFNACKSDSKKEDTSVTEESLTEESSVELTSISIDSNAFEICKENECPTIDLNYLVAKGKNADKINQQNQAYLVEIFNSTPDSSSSKNLEEAAESFIKEYFEFKNEFPESPASYEAELYQEELVKNDSLLTYKTKFYLFTGGAHGYGAIRFLNFNTKTGEKLSISDLFSNEEAFTSYAEKQFRKKFNIISQSINSNGFFFEDDTYSLPENIAITENEVILIYNPYEAASYAQGQLELIFKKEDVQEYLNF</sequence>
<dbReference type="Pfam" id="PF13739">
    <property type="entry name" value="PdaC"/>
    <property type="match status" value="1"/>
</dbReference>
<dbReference type="Pfam" id="PF11738">
    <property type="entry name" value="DUF3298"/>
    <property type="match status" value="1"/>
</dbReference>
<dbReference type="Gene3D" id="3.90.640.20">
    <property type="entry name" value="Heat-shock cognate protein, ATPase"/>
    <property type="match status" value="1"/>
</dbReference>
<keyword evidence="4" id="KW-1185">Reference proteome</keyword>
<evidence type="ECO:0000313" key="4">
    <source>
        <dbReference type="Proteomes" id="UP000184225"/>
    </source>
</evidence>
<dbReference type="EMBL" id="FQYY01000003">
    <property type="protein sequence ID" value="SHI64150.1"/>
    <property type="molecule type" value="Genomic_DNA"/>
</dbReference>
<dbReference type="InterPro" id="IPR021729">
    <property type="entry name" value="DUF3298"/>
</dbReference>
<evidence type="ECO:0000259" key="2">
    <source>
        <dbReference type="Pfam" id="PF13739"/>
    </source>
</evidence>
<dbReference type="Gene3D" id="3.30.565.40">
    <property type="entry name" value="Fervidobacterium nodosum Rt17-B1 like"/>
    <property type="match status" value="1"/>
</dbReference>